<evidence type="ECO:0008006" key="3">
    <source>
        <dbReference type="Google" id="ProtNLM"/>
    </source>
</evidence>
<feature type="compositionally biased region" description="Basic and acidic residues" evidence="1">
    <location>
        <begin position="80"/>
        <end position="98"/>
    </location>
</feature>
<reference evidence="2" key="1">
    <citation type="submission" date="2020-02" db="EMBL/GenBank/DDBJ databases">
        <authorList>
            <person name="Meier V. D."/>
        </authorList>
    </citation>
    <scope>NUCLEOTIDE SEQUENCE</scope>
    <source>
        <strain evidence="2">AVDCRST_MAG24</strain>
    </source>
</reference>
<dbReference type="Pfam" id="PF04977">
    <property type="entry name" value="DivIC"/>
    <property type="match status" value="1"/>
</dbReference>
<gene>
    <name evidence="2" type="ORF">AVDCRST_MAG24-1131</name>
</gene>
<protein>
    <recommendedName>
        <fullName evidence="3">Cell division protein DivIC (FtsB), stabilizes FtsL against RasP cleavage</fullName>
    </recommendedName>
</protein>
<organism evidence="2">
    <name type="scientific">uncultured Nocardioidaceae bacterium</name>
    <dbReference type="NCBI Taxonomy" id="253824"/>
    <lineage>
        <taxon>Bacteria</taxon>
        <taxon>Bacillati</taxon>
        <taxon>Actinomycetota</taxon>
        <taxon>Actinomycetes</taxon>
        <taxon>Propionibacteriales</taxon>
        <taxon>Nocardioidaceae</taxon>
        <taxon>environmental samples</taxon>
    </lineage>
</organism>
<evidence type="ECO:0000256" key="1">
    <source>
        <dbReference type="SAM" id="MobiDB-lite"/>
    </source>
</evidence>
<dbReference type="AlphaFoldDB" id="A0A6J4LNP8"/>
<accession>A0A6J4LNP8</accession>
<dbReference type="EMBL" id="CADCUF010000169">
    <property type="protein sequence ID" value="CAA9337719.1"/>
    <property type="molecule type" value="Genomic_DNA"/>
</dbReference>
<evidence type="ECO:0000313" key="2">
    <source>
        <dbReference type="EMBL" id="CAA9337719.1"/>
    </source>
</evidence>
<feature type="region of interest" description="Disordered" evidence="1">
    <location>
        <begin position="78"/>
        <end position="140"/>
    </location>
</feature>
<proteinExistence type="predicted"/>
<dbReference type="InterPro" id="IPR007060">
    <property type="entry name" value="FtsL/DivIC"/>
</dbReference>
<sequence length="140" mass="15691">MLVLVVAGLMVSYASSFRAYLDQRHHIEQLEARITESRTEIASLEREKVRWKDPAYVVAQARARFAFGFPGEIGFQVLDEDGKPLDHEDSLSDPTREAEDPEWWQETVSSIEAAGNPPDDRPATKITVPQSAIPEDPDSP</sequence>
<name>A0A6J4LNP8_9ACTN</name>